<keyword evidence="1" id="KW-0472">Membrane</keyword>
<dbReference type="RefSeq" id="WP_068489713.1">
    <property type="nucleotide sequence ID" value="NZ_LWQT01000037.1"/>
</dbReference>
<feature type="transmembrane region" description="Helical" evidence="1">
    <location>
        <begin position="251"/>
        <end position="267"/>
    </location>
</feature>
<evidence type="ECO:0000256" key="1">
    <source>
        <dbReference type="SAM" id="Phobius"/>
    </source>
</evidence>
<keyword evidence="1" id="KW-1133">Transmembrane helix</keyword>
<feature type="transmembrane region" description="Helical" evidence="1">
    <location>
        <begin position="194"/>
        <end position="217"/>
    </location>
</feature>
<name>A0A178MX81_9PROT</name>
<feature type="transmembrane region" description="Helical" evidence="1">
    <location>
        <begin position="397"/>
        <end position="415"/>
    </location>
</feature>
<keyword evidence="1" id="KW-0812">Transmembrane</keyword>
<protein>
    <submittedName>
        <fullName evidence="2">Uncharacterized protein</fullName>
    </submittedName>
</protein>
<feature type="transmembrane region" description="Helical" evidence="1">
    <location>
        <begin position="371"/>
        <end position="391"/>
    </location>
</feature>
<feature type="transmembrane region" description="Helical" evidence="1">
    <location>
        <begin position="96"/>
        <end position="116"/>
    </location>
</feature>
<feature type="transmembrane region" description="Helical" evidence="1">
    <location>
        <begin position="314"/>
        <end position="336"/>
    </location>
</feature>
<feature type="transmembrane region" description="Helical" evidence="1">
    <location>
        <begin position="122"/>
        <end position="142"/>
    </location>
</feature>
<evidence type="ECO:0000313" key="2">
    <source>
        <dbReference type="EMBL" id="OAN54096.1"/>
    </source>
</evidence>
<dbReference type="OrthoDB" id="7346639at2"/>
<organism evidence="2 3">
    <name type="scientific">Paramagnetospirillum marisnigri</name>
    <dbReference type="NCBI Taxonomy" id="1285242"/>
    <lineage>
        <taxon>Bacteria</taxon>
        <taxon>Pseudomonadati</taxon>
        <taxon>Pseudomonadota</taxon>
        <taxon>Alphaproteobacteria</taxon>
        <taxon>Rhodospirillales</taxon>
        <taxon>Magnetospirillaceae</taxon>
        <taxon>Paramagnetospirillum</taxon>
    </lineage>
</organism>
<dbReference type="AlphaFoldDB" id="A0A178MX81"/>
<gene>
    <name evidence="2" type="ORF">A6A04_12700</name>
</gene>
<comment type="caution">
    <text evidence="2">The sequence shown here is derived from an EMBL/GenBank/DDBJ whole genome shotgun (WGS) entry which is preliminary data.</text>
</comment>
<feature type="transmembrane region" description="Helical" evidence="1">
    <location>
        <begin position="229"/>
        <end position="245"/>
    </location>
</feature>
<feature type="transmembrane region" description="Helical" evidence="1">
    <location>
        <begin position="154"/>
        <end position="174"/>
    </location>
</feature>
<evidence type="ECO:0000313" key="3">
    <source>
        <dbReference type="Proteomes" id="UP000078428"/>
    </source>
</evidence>
<feature type="transmembrane region" description="Helical" evidence="1">
    <location>
        <begin position="21"/>
        <end position="42"/>
    </location>
</feature>
<dbReference type="STRING" id="1285242.A6A04_12700"/>
<reference evidence="2 3" key="1">
    <citation type="submission" date="2016-04" db="EMBL/GenBank/DDBJ databases">
        <title>Draft genome sequence of freshwater magnetotactic bacteria Magnetospirillum marisnigri SP-1 and Magnetospirillum moscoviense BB-1.</title>
        <authorList>
            <person name="Koziaeva V."/>
            <person name="Dziuba M.V."/>
            <person name="Ivanov T.M."/>
            <person name="Kuznetsov B."/>
            <person name="Grouzdev D.S."/>
        </authorList>
    </citation>
    <scope>NUCLEOTIDE SEQUENCE [LARGE SCALE GENOMIC DNA]</scope>
    <source>
        <strain evidence="2 3">SP-1</strain>
    </source>
</reference>
<accession>A0A178MX81</accession>
<dbReference type="Proteomes" id="UP000078428">
    <property type="component" value="Unassembled WGS sequence"/>
</dbReference>
<keyword evidence="3" id="KW-1185">Reference proteome</keyword>
<dbReference type="EMBL" id="LWQT01000037">
    <property type="protein sequence ID" value="OAN54096.1"/>
    <property type="molecule type" value="Genomic_DNA"/>
</dbReference>
<feature type="transmembrane region" description="Helical" evidence="1">
    <location>
        <begin position="62"/>
        <end position="84"/>
    </location>
</feature>
<feature type="transmembrane region" description="Helical" evidence="1">
    <location>
        <begin position="288"/>
        <end position="308"/>
    </location>
</feature>
<proteinExistence type="predicted"/>
<sequence length="432" mass="44363">MFPGSLMMGAKDRLLPPSVPYRFFVAAVAFHLAAWVLLAVAGPDAALGFVGGQGTALAALHLITLGTLAMTAMGAAIQLLPVATRRPLGPVWACKLMFAVYAPGVALFCTGIALAVPGLQHGGAGLAALGLLIFGGLVAANLRKVDDLPGVTRHAWLALAGLLGIVVLGFALVVDFTKGFLGDHGAIAAAHGVLAAYGFMGMLALGFSYVLIPMFVLGSAVPDVLGKRTALLSAVALGLGALGAALGLGVLAALGALVGLAAAVLYLKGMRDSLKTRMKKRLEPFFRLVWIAWGLLPFSLLLALPPALGAPLDPWGVLWGFVLVFGWLLSFVTAILQRIMPFLASMHSSALGGKPALLSHLSPKLPVDIHLGCHAVALVLIGVALAGGWAWPMRLGVLAGLAGAVSFGVYTVEVLRRYGSHMAAAAAAHQQG</sequence>